<name>A0A919B0H1_9ACTN</name>
<dbReference type="InterPro" id="IPR036366">
    <property type="entry name" value="PGBDSf"/>
</dbReference>
<accession>A0A919B0H1</accession>
<dbReference type="Proteomes" id="UP000638313">
    <property type="component" value="Unassembled WGS sequence"/>
</dbReference>
<feature type="signal peptide" evidence="1">
    <location>
        <begin position="1"/>
        <end position="25"/>
    </location>
</feature>
<dbReference type="Gene3D" id="1.10.101.10">
    <property type="entry name" value="PGBD-like superfamily/PGBD"/>
    <property type="match status" value="2"/>
</dbReference>
<dbReference type="EMBL" id="BNBD01000002">
    <property type="protein sequence ID" value="GHF32553.1"/>
    <property type="molecule type" value="Genomic_DNA"/>
</dbReference>
<feature type="chain" id="PRO_5037425285" description="Peptidoglycan binding-like domain-containing protein" evidence="1">
    <location>
        <begin position="26"/>
        <end position="154"/>
    </location>
</feature>
<evidence type="ECO:0000313" key="4">
    <source>
        <dbReference type="Proteomes" id="UP000638313"/>
    </source>
</evidence>
<evidence type="ECO:0000259" key="2">
    <source>
        <dbReference type="Pfam" id="PF01471"/>
    </source>
</evidence>
<evidence type="ECO:0000256" key="1">
    <source>
        <dbReference type="SAM" id="SignalP"/>
    </source>
</evidence>
<reference evidence="3" key="1">
    <citation type="journal article" date="2014" name="Int. J. Syst. Evol. Microbiol.">
        <title>Complete genome sequence of Corynebacterium casei LMG S-19264T (=DSM 44701T), isolated from a smear-ripened cheese.</title>
        <authorList>
            <consortium name="US DOE Joint Genome Institute (JGI-PGF)"/>
            <person name="Walter F."/>
            <person name="Albersmeier A."/>
            <person name="Kalinowski J."/>
            <person name="Ruckert C."/>
        </authorList>
    </citation>
    <scope>NUCLEOTIDE SEQUENCE</scope>
    <source>
        <strain evidence="3">JCM 4059</strain>
    </source>
</reference>
<reference evidence="3" key="2">
    <citation type="submission" date="2020-09" db="EMBL/GenBank/DDBJ databases">
        <authorList>
            <person name="Sun Q."/>
            <person name="Ohkuma M."/>
        </authorList>
    </citation>
    <scope>NUCLEOTIDE SEQUENCE</scope>
    <source>
        <strain evidence="3">JCM 4059</strain>
    </source>
</reference>
<comment type="caution">
    <text evidence="3">The sequence shown here is derived from an EMBL/GenBank/DDBJ whole genome shotgun (WGS) entry which is preliminary data.</text>
</comment>
<dbReference type="AlphaFoldDB" id="A0A919B0H1"/>
<dbReference type="InterPro" id="IPR002477">
    <property type="entry name" value="Peptidoglycan-bd-like"/>
</dbReference>
<dbReference type="RefSeq" id="WP_190128374.1">
    <property type="nucleotide sequence ID" value="NZ_BNBD01000002.1"/>
</dbReference>
<feature type="domain" description="Peptidoglycan binding-like" evidence="2">
    <location>
        <begin position="111"/>
        <end position="146"/>
    </location>
</feature>
<keyword evidence="1" id="KW-0732">Signal</keyword>
<protein>
    <recommendedName>
        <fullName evidence="2">Peptidoglycan binding-like domain-containing protein</fullName>
    </recommendedName>
</protein>
<evidence type="ECO:0000313" key="3">
    <source>
        <dbReference type="EMBL" id="GHF32553.1"/>
    </source>
</evidence>
<proteinExistence type="predicted"/>
<keyword evidence="4" id="KW-1185">Reference proteome</keyword>
<organism evidence="3 4">
    <name type="scientific">Streptomyces mashuensis</name>
    <dbReference type="NCBI Taxonomy" id="33904"/>
    <lineage>
        <taxon>Bacteria</taxon>
        <taxon>Bacillati</taxon>
        <taxon>Actinomycetota</taxon>
        <taxon>Actinomycetes</taxon>
        <taxon>Kitasatosporales</taxon>
        <taxon>Streptomycetaceae</taxon>
        <taxon>Streptomyces</taxon>
    </lineage>
</organism>
<dbReference type="InterPro" id="IPR036365">
    <property type="entry name" value="PGBD-like_sf"/>
</dbReference>
<dbReference type="Pfam" id="PF01471">
    <property type="entry name" value="PG_binding_1"/>
    <property type="match status" value="1"/>
</dbReference>
<dbReference type="SUPFAM" id="SSF47090">
    <property type="entry name" value="PGBD-like"/>
    <property type="match status" value="1"/>
</dbReference>
<gene>
    <name evidence="3" type="ORF">GCM10010218_12000</name>
</gene>
<sequence>MFRRAKAAVALTAAGLTLGLTGALAGATAAAAAPAQQTPTRTVTIQAVNNLGLSISEGKSVQCYVRDAAPRGKYNPGAIDGQLGEKSWKAWQLFLNDRNYNAGTVDGDVGGNTIRALQRFLVDLGYDTGGVDGQAGSKTRAAWKAFSHLGGGWC</sequence>